<evidence type="ECO:0000256" key="4">
    <source>
        <dbReference type="SAM" id="MobiDB-lite"/>
    </source>
</evidence>
<dbReference type="Pfam" id="PF00023">
    <property type="entry name" value="Ank"/>
    <property type="match status" value="1"/>
</dbReference>
<dbReference type="InterPro" id="IPR050657">
    <property type="entry name" value="Ankyrin_repeat_domain"/>
</dbReference>
<feature type="coiled-coil region" evidence="3">
    <location>
        <begin position="1160"/>
        <end position="1187"/>
    </location>
</feature>
<dbReference type="PROSITE" id="PS50297">
    <property type="entry name" value="ANK_REP_REGION"/>
    <property type="match status" value="3"/>
</dbReference>
<evidence type="ECO:0000259" key="6">
    <source>
        <dbReference type="Pfam" id="PF14915"/>
    </source>
</evidence>
<dbReference type="RefSeq" id="XP_032316648.1">
    <property type="nucleotide sequence ID" value="XM_032460757.1"/>
</dbReference>
<evidence type="ECO:0000256" key="3">
    <source>
        <dbReference type="SAM" id="Coils"/>
    </source>
</evidence>
<feature type="coiled-coil region" evidence="3">
    <location>
        <begin position="970"/>
        <end position="1013"/>
    </location>
</feature>
<dbReference type="Pfam" id="PF12796">
    <property type="entry name" value="Ank_2"/>
    <property type="match status" value="1"/>
</dbReference>
<feature type="repeat" description="ANK" evidence="2">
    <location>
        <begin position="136"/>
        <end position="168"/>
    </location>
</feature>
<dbReference type="Proteomes" id="UP000694856">
    <property type="component" value="Chromosome 18"/>
</dbReference>
<feature type="region of interest" description="Disordered" evidence="4">
    <location>
        <begin position="1016"/>
        <end position="1057"/>
    </location>
</feature>
<evidence type="ECO:0000313" key="7">
    <source>
        <dbReference type="Proteomes" id="UP000694856"/>
    </source>
</evidence>
<feature type="compositionally biased region" description="Basic and acidic residues" evidence="4">
    <location>
        <begin position="338"/>
        <end position="349"/>
    </location>
</feature>
<feature type="region of interest" description="Disordered" evidence="4">
    <location>
        <begin position="737"/>
        <end position="794"/>
    </location>
</feature>
<feature type="compositionally biased region" description="Basic and acidic residues" evidence="4">
    <location>
        <begin position="1022"/>
        <end position="1035"/>
    </location>
</feature>
<evidence type="ECO:0000256" key="2">
    <source>
        <dbReference type="PROSITE-ProRule" id="PRU00023"/>
    </source>
</evidence>
<dbReference type="PROSITE" id="PS50088">
    <property type="entry name" value="ANK_REPEAT"/>
    <property type="match status" value="4"/>
</dbReference>
<feature type="repeat" description="ANK" evidence="2">
    <location>
        <begin position="169"/>
        <end position="201"/>
    </location>
</feature>
<feature type="domain" description="CCDC144C-like coiled-coil" evidence="6">
    <location>
        <begin position="884"/>
        <end position="990"/>
    </location>
</feature>
<name>A0A8B8RFA7_CAMFR</name>
<keyword evidence="2" id="KW-0040">ANK repeat</keyword>
<dbReference type="Pfam" id="PF13637">
    <property type="entry name" value="Ank_4"/>
    <property type="match status" value="1"/>
</dbReference>
<feature type="region of interest" description="Disordered" evidence="4">
    <location>
        <begin position="1258"/>
        <end position="1299"/>
    </location>
</feature>
<feature type="coiled-coil region" evidence="3">
    <location>
        <begin position="830"/>
        <end position="941"/>
    </location>
</feature>
<evidence type="ECO:0000256" key="1">
    <source>
        <dbReference type="ARBA" id="ARBA00023054"/>
    </source>
</evidence>
<feature type="compositionally biased region" description="Basic and acidic residues" evidence="4">
    <location>
        <begin position="650"/>
        <end position="661"/>
    </location>
</feature>
<keyword evidence="7" id="KW-1185">Reference proteome</keyword>
<keyword evidence="1 3" id="KW-0175">Coiled coil</keyword>
<evidence type="ECO:0000313" key="8">
    <source>
        <dbReference type="RefSeq" id="XP_032316648.1"/>
    </source>
</evidence>
<feature type="coiled-coil region" evidence="3">
    <location>
        <begin position="1077"/>
        <end position="1108"/>
    </location>
</feature>
<gene>
    <name evidence="8" type="primary">LOC106731134</name>
</gene>
<organism evidence="7 8">
    <name type="scientific">Camelus ferus</name>
    <name type="common">Wild bactrian camel</name>
    <name type="synonym">Camelus bactrianus ferus</name>
    <dbReference type="NCBI Taxonomy" id="419612"/>
    <lineage>
        <taxon>Eukaryota</taxon>
        <taxon>Metazoa</taxon>
        <taxon>Chordata</taxon>
        <taxon>Craniata</taxon>
        <taxon>Vertebrata</taxon>
        <taxon>Euteleostomi</taxon>
        <taxon>Mammalia</taxon>
        <taxon>Eutheria</taxon>
        <taxon>Laurasiatheria</taxon>
        <taxon>Artiodactyla</taxon>
        <taxon>Tylopoda</taxon>
        <taxon>Camelidae</taxon>
        <taxon>Camelus</taxon>
    </lineage>
</organism>
<feature type="compositionally biased region" description="Basic and acidic residues" evidence="4">
    <location>
        <begin position="614"/>
        <end position="639"/>
    </location>
</feature>
<feature type="region of interest" description="Disordered" evidence="4">
    <location>
        <begin position="609"/>
        <end position="717"/>
    </location>
</feature>
<protein>
    <submittedName>
        <fullName evidence="8">Ankyrin repeat domain-containing protein 26-like isoform X10</fullName>
    </submittedName>
</protein>
<dbReference type="InterPro" id="IPR002110">
    <property type="entry name" value="Ankyrin_rpt"/>
</dbReference>
<reference evidence="8" key="1">
    <citation type="submission" date="2025-08" db="UniProtKB">
        <authorList>
            <consortium name="RefSeq"/>
        </authorList>
    </citation>
    <scope>IDENTIFICATION</scope>
    <source>
        <tissue evidence="8">Ear skin</tissue>
    </source>
</reference>
<dbReference type="InterPro" id="IPR039497">
    <property type="entry name" value="CC144C-like_CC_dom"/>
</dbReference>
<dbReference type="SMART" id="SM00248">
    <property type="entry name" value="ANK"/>
    <property type="match status" value="5"/>
</dbReference>
<dbReference type="InterPro" id="IPR036770">
    <property type="entry name" value="Ankyrin_rpt-contain_sf"/>
</dbReference>
<dbReference type="PANTHER" id="PTHR24147:SF64">
    <property type="entry name" value="ANKYRIN REPEAT DOMAIN-CONTAINING PROTEIN 19-RELATED"/>
    <property type="match status" value="1"/>
</dbReference>
<feature type="domain" description="DUF3496" evidence="5">
    <location>
        <begin position="1190"/>
        <end position="1295"/>
    </location>
</feature>
<feature type="repeat" description="ANK" evidence="2">
    <location>
        <begin position="70"/>
        <end position="102"/>
    </location>
</feature>
<sequence>MKKRLANFVSWVGFSARQRERRVCEKPVPGYRVHKSELKEFHRAAYLGASCTVEDLLSRKKNVVDSRDRKNRTALHLACTSGQSSVVALLIQWKCDLGARDEEGKTALIKAVQCRKELCVTVLLEHGADPNLVDDCQNTALHYAVLAEDTSIAAKLLRYKANIEAINKYKYTPLLLAIRENREEMAKFLIENGANVHAVDKLQRSALMLAVFHDSPDVVKLLLEKHVNTNLLDLHGWFAGRYACYYGFEHIYQLIVDYRDGKIPTTPPQNSDLGQSSAENIQGELQLSGKDDEEEMVVELGTSNGSCTDSPKNIEQKTDLVVEFSPRFGDISAIGISPKHDVDDSRPPSDGDLDLAPKKVRHPRFAKPVQAWQEPMINTEAKDGVLKPGTSTFFEDNNSNNENEDAVRTFSQPSTEVSGFSHPAFPAPEPLTSSAVLGVTEEEATKPKTGGKENGTRTINSVVKEQADHSKLISVDGAHKSDRGAATSALGLEEKEDVKSPLDSESISEIQLPNCIDHLSGAAGLGEKNTLNGQIESSSDWDSTSLRLNNKAGQRAEHLKVDKCPLVSQSVTTNQSAPTELRQTALVVKKQMNIGAVFLSENAALRGLRQSQLPEKRSSKEADPDLQRASEEEQERLDGSENNLSQVEVEENRSKSGELKGSETICDGSYHEGLTQQRKRGKTDDQRFPALQKGDSDSSCPGLHMKGVKNESGKRTLKASVTSRVFAKTASLAGGLLHRNDNSSLSEGDQGCGRSSKKMSTKKDKVTEQVNSVDDLDDLTLAPETASEDHKSLSPNCKSTLRLIEQLGPESKDSDRLLKIQDPVHSFRSIELKESDCALLTGKIKEMENKVNWLQAELLKTREAKSQLKLQNVEWERQLCSMRLTLEQETKKKKNAYILYENTKDDLKRKEKECNEQVSANQELESTARALECKRKSIRNKPNQVLEEQNDAQRQLSREQNARVIQDEILAHHLSQQKEAEKTNKKMNAEACMRQLQQELTDTRKKVSMLEASLEVTAHHHTNSENEKQESERRSHQAANPVRVKSSTSANADLPAKVESTSSVLLHLSAETQRFLKELFMKELQKKSDTLEEEKKQLEEEVVHLRHHLEMNAVEHSPVEQYKRETEERARRDVVEKLKELSQVMRYKQETEKQARQDIAERLEEISQFLQAQAASQEDLLREYKRASVSQMEHRVKGLETELKSKTFQFDCNEKELEKYRQLYLEELENGMSLASQLNSANERLAAVSTELQLEKQHKSSLLGSVPARPVDGPPSDESSSTSVETERSLTRRRNFRNFSDPSTSISDLFRMRKKLENNIDRELKEATIELESKSYRLSRRLDGRVKSKSRSGFEST</sequence>
<dbReference type="InterPro" id="IPR021885">
    <property type="entry name" value="DUF3496"/>
</dbReference>
<feature type="region of interest" description="Disordered" evidence="4">
    <location>
        <begin position="335"/>
        <end position="356"/>
    </location>
</feature>
<accession>A0A8B8RFA7</accession>
<dbReference type="PANTHER" id="PTHR24147">
    <property type="entry name" value="ANKYRIN REPEAT DOMAIN 36-RELATED"/>
    <property type="match status" value="1"/>
</dbReference>
<evidence type="ECO:0000259" key="5">
    <source>
        <dbReference type="Pfam" id="PF12001"/>
    </source>
</evidence>
<proteinExistence type="predicted"/>
<dbReference type="SUPFAM" id="SSF48403">
    <property type="entry name" value="Ankyrin repeat"/>
    <property type="match status" value="1"/>
</dbReference>
<dbReference type="Pfam" id="PF12001">
    <property type="entry name" value="DUF3496"/>
    <property type="match status" value="1"/>
</dbReference>
<dbReference type="GeneID" id="106731134"/>
<dbReference type="Pfam" id="PF14915">
    <property type="entry name" value="CCDC144C"/>
    <property type="match status" value="1"/>
</dbReference>
<dbReference type="Gene3D" id="1.25.40.20">
    <property type="entry name" value="Ankyrin repeat-containing domain"/>
    <property type="match status" value="2"/>
</dbReference>
<feature type="repeat" description="ANK" evidence="2">
    <location>
        <begin position="103"/>
        <end position="135"/>
    </location>
</feature>